<evidence type="ECO:0000259" key="1">
    <source>
        <dbReference type="PROSITE" id="PS51782"/>
    </source>
</evidence>
<dbReference type="GO" id="GO:0008932">
    <property type="term" value="F:lytic endotransglycosylase activity"/>
    <property type="evidence" value="ECO:0007669"/>
    <property type="project" value="TreeGrafter"/>
</dbReference>
<feature type="domain" description="LysM" evidence="1">
    <location>
        <begin position="246"/>
        <end position="289"/>
    </location>
</feature>
<feature type="domain" description="LysM" evidence="1">
    <location>
        <begin position="407"/>
        <end position="450"/>
    </location>
</feature>
<dbReference type="Proteomes" id="UP000824074">
    <property type="component" value="Unassembled WGS sequence"/>
</dbReference>
<dbReference type="GO" id="GO:0009253">
    <property type="term" value="P:peptidoglycan catabolic process"/>
    <property type="evidence" value="ECO:0007669"/>
    <property type="project" value="InterPro"/>
</dbReference>
<dbReference type="CDD" id="cd00118">
    <property type="entry name" value="LysM"/>
    <property type="match status" value="5"/>
</dbReference>
<dbReference type="Pfam" id="PF01476">
    <property type="entry name" value="LysM"/>
    <property type="match status" value="5"/>
</dbReference>
<accession>A0A9D1LIT9</accession>
<dbReference type="EMBL" id="DVMT01000028">
    <property type="protein sequence ID" value="HIU40197.1"/>
    <property type="molecule type" value="Genomic_DNA"/>
</dbReference>
<comment type="caution">
    <text evidence="2">The sequence shown here is derived from an EMBL/GenBank/DDBJ whole genome shotgun (WGS) entry which is preliminary data.</text>
</comment>
<dbReference type="AlphaFoldDB" id="A0A9D1LIT9"/>
<protein>
    <submittedName>
        <fullName evidence="2">LysM peptidoglycan-binding domain-containing protein</fullName>
    </submittedName>
</protein>
<dbReference type="Gene3D" id="3.40.630.40">
    <property type="entry name" value="Zn-dependent exopeptidases"/>
    <property type="match status" value="1"/>
</dbReference>
<dbReference type="Gene3D" id="3.10.350.10">
    <property type="entry name" value="LysM domain"/>
    <property type="match status" value="5"/>
</dbReference>
<dbReference type="PROSITE" id="PS51782">
    <property type="entry name" value="LYSM"/>
    <property type="match status" value="5"/>
</dbReference>
<reference evidence="2" key="2">
    <citation type="journal article" date="2021" name="PeerJ">
        <title>Extensive microbial diversity within the chicken gut microbiome revealed by metagenomics and culture.</title>
        <authorList>
            <person name="Gilroy R."/>
            <person name="Ravi A."/>
            <person name="Getino M."/>
            <person name="Pursley I."/>
            <person name="Horton D.L."/>
            <person name="Alikhan N.F."/>
            <person name="Baker D."/>
            <person name="Gharbi K."/>
            <person name="Hall N."/>
            <person name="Watson M."/>
            <person name="Adriaenssens E.M."/>
            <person name="Foster-Nyarko E."/>
            <person name="Jarju S."/>
            <person name="Secka A."/>
            <person name="Antonio M."/>
            <person name="Oren A."/>
            <person name="Chaudhuri R.R."/>
            <person name="La Ragione R."/>
            <person name="Hildebrand F."/>
            <person name="Pallen M.J."/>
        </authorList>
    </citation>
    <scope>NUCLEOTIDE SEQUENCE</scope>
    <source>
        <strain evidence="2">CHK193-30670</strain>
    </source>
</reference>
<dbReference type="InterPro" id="IPR036779">
    <property type="entry name" value="LysM_dom_sf"/>
</dbReference>
<evidence type="ECO:0000313" key="2">
    <source>
        <dbReference type="EMBL" id="HIU40197.1"/>
    </source>
</evidence>
<dbReference type="InterPro" id="IPR002508">
    <property type="entry name" value="MurNAc-LAA_cat"/>
</dbReference>
<evidence type="ECO:0000313" key="3">
    <source>
        <dbReference type="Proteomes" id="UP000824074"/>
    </source>
</evidence>
<feature type="domain" description="LysM" evidence="1">
    <location>
        <begin position="357"/>
        <end position="400"/>
    </location>
</feature>
<feature type="domain" description="LysM" evidence="1">
    <location>
        <begin position="302"/>
        <end position="345"/>
    </location>
</feature>
<proteinExistence type="predicted"/>
<sequence>MAYKVAVDASNNNFSSNGITENDYTFDIAKYINDRLNNLGIESFLVRSENNSLTDEEKVNIIKERYGNGNNIIVISNRLRNTGDAGIEIMYALRNNSRLASEIAEDLESVGATVLKYYQLRNEEDTALDDDYLIRNTKNNQTIVIDYGNISNSDDANFLKENKNVLAEAVVKAIAEYANITYLPENLEGYYIVKSGDSLWSIASKYNTTVSNLKSLNNLSSNTLQIGQLLKLPTSNSENNNEDNQNTYTVKSGDSLWLIANKYNTTVDELKRINNLSSNLLSIGQVLKLPTSSDQNANENKNTYVVKKGDSLWLIANNYNTTVNELKRLNNLSSNLLSIGQVLILPGNNTTSGANQITYTVKKGDSLWKLANTYDTTVDAIKSANNLSSNTLQIGQTLIIPTTSKYTTYTVKKGDSLWLIANNYNTTVDEIKKLNNLSSNTLQIGQKLLVPA</sequence>
<dbReference type="GO" id="GO:0008745">
    <property type="term" value="F:N-acetylmuramoyl-L-alanine amidase activity"/>
    <property type="evidence" value="ECO:0007669"/>
    <property type="project" value="InterPro"/>
</dbReference>
<dbReference type="PANTHER" id="PTHR33734:SF22">
    <property type="entry name" value="MEMBRANE-BOUND LYTIC MUREIN TRANSGLYCOSYLASE D"/>
    <property type="match status" value="1"/>
</dbReference>
<dbReference type="SMART" id="SM00257">
    <property type="entry name" value="LysM"/>
    <property type="match status" value="5"/>
</dbReference>
<reference evidence="2" key="1">
    <citation type="submission" date="2020-10" db="EMBL/GenBank/DDBJ databases">
        <authorList>
            <person name="Gilroy R."/>
        </authorList>
    </citation>
    <scope>NUCLEOTIDE SEQUENCE</scope>
    <source>
        <strain evidence="2">CHK193-30670</strain>
    </source>
</reference>
<dbReference type="InterPro" id="IPR018392">
    <property type="entry name" value="LysM"/>
</dbReference>
<name>A0A9D1LIT9_9FIRM</name>
<dbReference type="PANTHER" id="PTHR33734">
    <property type="entry name" value="LYSM DOMAIN-CONTAINING GPI-ANCHORED PROTEIN 2"/>
    <property type="match status" value="1"/>
</dbReference>
<dbReference type="SUPFAM" id="SSF53187">
    <property type="entry name" value="Zn-dependent exopeptidases"/>
    <property type="match status" value="1"/>
</dbReference>
<dbReference type="Pfam" id="PF01520">
    <property type="entry name" value="Amidase_3"/>
    <property type="match status" value="1"/>
</dbReference>
<gene>
    <name evidence="2" type="ORF">IAB68_02710</name>
</gene>
<organism evidence="2 3">
    <name type="scientific">Candidatus Aphodocola excrementigallinarum</name>
    <dbReference type="NCBI Taxonomy" id="2840670"/>
    <lineage>
        <taxon>Bacteria</taxon>
        <taxon>Bacillati</taxon>
        <taxon>Bacillota</taxon>
        <taxon>Bacilli</taxon>
        <taxon>Candidatus Aphodocola</taxon>
    </lineage>
</organism>
<dbReference type="SUPFAM" id="SSF54106">
    <property type="entry name" value="LysM domain"/>
    <property type="match status" value="5"/>
</dbReference>
<feature type="domain" description="LysM" evidence="1">
    <location>
        <begin position="189"/>
        <end position="232"/>
    </location>
</feature>